<dbReference type="EMBL" id="FNCG01000002">
    <property type="protein sequence ID" value="SDG07162.1"/>
    <property type="molecule type" value="Genomic_DNA"/>
</dbReference>
<gene>
    <name evidence="1" type="ORF">SAMN05192573_102168</name>
</gene>
<accession>A0A1G7R8R4</accession>
<reference evidence="2" key="1">
    <citation type="submission" date="2016-10" db="EMBL/GenBank/DDBJ databases">
        <authorList>
            <person name="Varghese N."/>
            <person name="Submissions S."/>
        </authorList>
    </citation>
    <scope>NUCLEOTIDE SEQUENCE [LARGE SCALE GENOMIC DNA]</scope>
    <source>
        <strain evidence="2">Gh-67</strain>
    </source>
</reference>
<evidence type="ECO:0000313" key="1">
    <source>
        <dbReference type="EMBL" id="SDG07162.1"/>
    </source>
</evidence>
<dbReference type="Proteomes" id="UP000199705">
    <property type="component" value="Unassembled WGS sequence"/>
</dbReference>
<name>A0A1G7R8R4_9SPHI</name>
<dbReference type="AlphaFoldDB" id="A0A1G7R8R4"/>
<sequence>MQKLTLTMVAAVLGIGSITTGTIDHKLNRAITIDSLGACQGISYQNGRIFLYGDREVGMIREFKLENDSLVYLHKEYKLTQNGQDIINHPTGIAYNNDRGPTFIGNSIRLNAAGSQWRAVIYNVNWKGLLKTGTLDGNLINTIEDDACIQGTRPEYVKYNNKWYVATADYGDHGNEVRLYDPEKLAKAKSTKEPGVLYKKFTCTPWVQNLFWKADKGVLVLIQNKLEGRQWRLTYVDLKKSIEAGKQVVLSQVDGIDRGDELEGFSLLGGGEKGIAVTSSRKNNVNFTTTSW</sequence>
<keyword evidence="2" id="KW-1185">Reference proteome</keyword>
<evidence type="ECO:0000313" key="2">
    <source>
        <dbReference type="Proteomes" id="UP000199705"/>
    </source>
</evidence>
<proteinExistence type="predicted"/>
<organism evidence="1 2">
    <name type="scientific">Mucilaginibacter gossypii</name>
    <dbReference type="NCBI Taxonomy" id="551996"/>
    <lineage>
        <taxon>Bacteria</taxon>
        <taxon>Pseudomonadati</taxon>
        <taxon>Bacteroidota</taxon>
        <taxon>Sphingobacteriia</taxon>
        <taxon>Sphingobacteriales</taxon>
        <taxon>Sphingobacteriaceae</taxon>
        <taxon>Mucilaginibacter</taxon>
    </lineage>
</organism>
<protein>
    <submittedName>
        <fullName evidence="1">Uncharacterized protein</fullName>
    </submittedName>
</protein>
<dbReference type="RefSeq" id="WP_091163085.1">
    <property type="nucleotide sequence ID" value="NZ_FNCG01000002.1"/>
</dbReference>
<dbReference type="STRING" id="551996.SAMN05192573_102168"/>